<dbReference type="Proteomes" id="UP001151760">
    <property type="component" value="Unassembled WGS sequence"/>
</dbReference>
<accession>A0ABQ4XVP6</accession>
<evidence type="ECO:0000313" key="1">
    <source>
        <dbReference type="EMBL" id="GJS68862.1"/>
    </source>
</evidence>
<keyword evidence="2" id="KW-1185">Reference proteome</keyword>
<organism evidence="1 2">
    <name type="scientific">Tanacetum coccineum</name>
    <dbReference type="NCBI Taxonomy" id="301880"/>
    <lineage>
        <taxon>Eukaryota</taxon>
        <taxon>Viridiplantae</taxon>
        <taxon>Streptophyta</taxon>
        <taxon>Embryophyta</taxon>
        <taxon>Tracheophyta</taxon>
        <taxon>Spermatophyta</taxon>
        <taxon>Magnoliopsida</taxon>
        <taxon>eudicotyledons</taxon>
        <taxon>Gunneridae</taxon>
        <taxon>Pentapetalae</taxon>
        <taxon>asterids</taxon>
        <taxon>campanulids</taxon>
        <taxon>Asterales</taxon>
        <taxon>Asteraceae</taxon>
        <taxon>Asteroideae</taxon>
        <taxon>Anthemideae</taxon>
        <taxon>Anthemidinae</taxon>
        <taxon>Tanacetum</taxon>
    </lineage>
</organism>
<name>A0ABQ4XVP6_9ASTR</name>
<reference evidence="1" key="2">
    <citation type="submission" date="2022-01" db="EMBL/GenBank/DDBJ databases">
        <authorList>
            <person name="Yamashiro T."/>
            <person name="Shiraishi A."/>
            <person name="Satake H."/>
            <person name="Nakayama K."/>
        </authorList>
    </citation>
    <scope>NUCLEOTIDE SEQUENCE</scope>
</reference>
<sequence length="133" mass="14485">MNITSPSSPLEQTNFVLEDWGTSPSDSSIEISFRTCSVAMEANGSGYGCGLELVFPRLPSSSCLSFGLLTWDPSGCLGWIVMVLIEPWTWVEHCGSSVGNGLELNRWVGIGVTKIVLLWLESIPLTSRFIGTR</sequence>
<evidence type="ECO:0000313" key="2">
    <source>
        <dbReference type="Proteomes" id="UP001151760"/>
    </source>
</evidence>
<reference evidence="1" key="1">
    <citation type="journal article" date="2022" name="Int. J. Mol. Sci.">
        <title>Draft Genome of Tanacetum Coccineum: Genomic Comparison of Closely Related Tanacetum-Family Plants.</title>
        <authorList>
            <person name="Yamashiro T."/>
            <person name="Shiraishi A."/>
            <person name="Nakayama K."/>
            <person name="Satake H."/>
        </authorList>
    </citation>
    <scope>NUCLEOTIDE SEQUENCE</scope>
</reference>
<proteinExistence type="predicted"/>
<protein>
    <submittedName>
        <fullName evidence="1">Uncharacterized protein</fullName>
    </submittedName>
</protein>
<comment type="caution">
    <text evidence="1">The sequence shown here is derived from an EMBL/GenBank/DDBJ whole genome shotgun (WGS) entry which is preliminary data.</text>
</comment>
<dbReference type="EMBL" id="BQNB010009821">
    <property type="protein sequence ID" value="GJS68862.1"/>
    <property type="molecule type" value="Genomic_DNA"/>
</dbReference>
<gene>
    <name evidence="1" type="ORF">Tco_0683427</name>
</gene>